<accession>A0A6S7B918</accession>
<proteinExistence type="predicted"/>
<evidence type="ECO:0000313" key="2">
    <source>
        <dbReference type="Proteomes" id="UP000494269"/>
    </source>
</evidence>
<organism evidence="1 2">
    <name type="scientific">Achromobacter kerstersii</name>
    <dbReference type="NCBI Taxonomy" id="1353890"/>
    <lineage>
        <taxon>Bacteria</taxon>
        <taxon>Pseudomonadati</taxon>
        <taxon>Pseudomonadota</taxon>
        <taxon>Betaproteobacteria</taxon>
        <taxon>Burkholderiales</taxon>
        <taxon>Alcaligenaceae</taxon>
        <taxon>Achromobacter</taxon>
    </lineage>
</organism>
<reference evidence="1 2" key="1">
    <citation type="submission" date="2020-04" db="EMBL/GenBank/DDBJ databases">
        <authorList>
            <person name="De Canck E."/>
        </authorList>
    </citation>
    <scope>NUCLEOTIDE SEQUENCE [LARGE SCALE GENOMIC DNA]</scope>
    <source>
        <strain evidence="1 2">LMG 3441</strain>
    </source>
</reference>
<dbReference type="AlphaFoldDB" id="A0A6S7B918"/>
<name>A0A6S7B918_9BURK</name>
<evidence type="ECO:0000313" key="1">
    <source>
        <dbReference type="EMBL" id="CAB3722662.1"/>
    </source>
</evidence>
<keyword evidence="2" id="KW-1185">Reference proteome</keyword>
<gene>
    <name evidence="1" type="ORF">LMG3441_03948</name>
</gene>
<dbReference type="EMBL" id="CADIJQ010000007">
    <property type="protein sequence ID" value="CAB3722662.1"/>
    <property type="molecule type" value="Genomic_DNA"/>
</dbReference>
<sequence length="52" mass="5548">MVLAAPSADLITPARLRNWLTLVTTAASSRASSFELLVDLSASVEFADLISR</sequence>
<dbReference type="Proteomes" id="UP000494269">
    <property type="component" value="Unassembled WGS sequence"/>
</dbReference>
<protein>
    <submittedName>
        <fullName evidence="1">Uncharacterized protein</fullName>
    </submittedName>
</protein>